<gene>
    <name evidence="1" type="ORF">Poly21_53930</name>
</gene>
<organism evidence="1 2">
    <name type="scientific">Allorhodopirellula heiligendammensis</name>
    <dbReference type="NCBI Taxonomy" id="2714739"/>
    <lineage>
        <taxon>Bacteria</taxon>
        <taxon>Pseudomonadati</taxon>
        <taxon>Planctomycetota</taxon>
        <taxon>Planctomycetia</taxon>
        <taxon>Pirellulales</taxon>
        <taxon>Pirellulaceae</taxon>
        <taxon>Allorhodopirellula</taxon>
    </lineage>
</organism>
<dbReference type="EMBL" id="SJPU01000006">
    <property type="protein sequence ID" value="TWU09846.1"/>
    <property type="molecule type" value="Genomic_DNA"/>
</dbReference>
<keyword evidence="2" id="KW-1185">Reference proteome</keyword>
<dbReference type="Proteomes" id="UP000319908">
    <property type="component" value="Unassembled WGS sequence"/>
</dbReference>
<sequence length="67" mass="7551">MFPIAITDVLAKKVSVDGIYENCCPCADQGQPDDNREDSLLGKRELDGEWGSRRTYSWRVMKMAPDA</sequence>
<name>A0A5C6BEX3_9BACT</name>
<accession>A0A5C6BEX3</accession>
<proteinExistence type="predicted"/>
<evidence type="ECO:0000313" key="1">
    <source>
        <dbReference type="EMBL" id="TWU09846.1"/>
    </source>
</evidence>
<dbReference type="AlphaFoldDB" id="A0A5C6BEX3"/>
<evidence type="ECO:0000313" key="2">
    <source>
        <dbReference type="Proteomes" id="UP000319908"/>
    </source>
</evidence>
<reference evidence="1 2" key="1">
    <citation type="journal article" date="2020" name="Antonie Van Leeuwenhoek">
        <title>Rhodopirellula heiligendammensis sp. nov., Rhodopirellula pilleata sp. nov., and Rhodopirellula solitaria sp. nov. isolated from natural or artificial marine surfaces in Northern Germany and California, USA, and emended description of the genus Rhodopirellula.</title>
        <authorList>
            <person name="Kallscheuer N."/>
            <person name="Wiegand S."/>
            <person name="Jogler M."/>
            <person name="Boedeker C."/>
            <person name="Peeters S.H."/>
            <person name="Rast P."/>
            <person name="Heuer A."/>
            <person name="Jetten M.S.M."/>
            <person name="Rohde M."/>
            <person name="Jogler C."/>
        </authorList>
    </citation>
    <scope>NUCLEOTIDE SEQUENCE [LARGE SCALE GENOMIC DNA]</scope>
    <source>
        <strain evidence="1 2">Poly21</strain>
    </source>
</reference>
<comment type="caution">
    <text evidence="1">The sequence shown here is derived from an EMBL/GenBank/DDBJ whole genome shotgun (WGS) entry which is preliminary data.</text>
</comment>
<protein>
    <submittedName>
        <fullName evidence="1">Uncharacterized protein</fullName>
    </submittedName>
</protein>